<reference evidence="1 2" key="1">
    <citation type="submission" date="2023-07" db="EMBL/GenBank/DDBJ databases">
        <title>Sorghum-associated microbial communities from plants grown in Nebraska, USA.</title>
        <authorList>
            <person name="Schachtman D."/>
        </authorList>
    </citation>
    <scope>NUCLEOTIDE SEQUENCE [LARGE SCALE GENOMIC DNA]</scope>
    <source>
        <strain evidence="1 2">DS1314</strain>
    </source>
</reference>
<comment type="caution">
    <text evidence="1">The sequence shown here is derived from an EMBL/GenBank/DDBJ whole genome shotgun (WGS) entry which is preliminary data.</text>
</comment>
<evidence type="ECO:0008006" key="3">
    <source>
        <dbReference type="Google" id="ProtNLM"/>
    </source>
</evidence>
<accession>A0ABT9WAW9</accession>
<name>A0ABT9WAW9_9BACL</name>
<dbReference type="EMBL" id="JAUSTI010000004">
    <property type="protein sequence ID" value="MDQ0170397.1"/>
    <property type="molecule type" value="Genomic_DNA"/>
</dbReference>
<sequence length="41" mass="4657">MIGYRPDNQIAGTLYESLGFMQVNREVIDGEIVRSLQIDQS</sequence>
<dbReference type="Proteomes" id="UP001233836">
    <property type="component" value="Unassembled WGS sequence"/>
</dbReference>
<gene>
    <name evidence="1" type="ORF">J2T19_001839</name>
</gene>
<protein>
    <recommendedName>
        <fullName evidence="3">Acetyltransferase</fullName>
    </recommendedName>
</protein>
<evidence type="ECO:0000313" key="1">
    <source>
        <dbReference type="EMBL" id="MDQ0170397.1"/>
    </source>
</evidence>
<evidence type="ECO:0000313" key="2">
    <source>
        <dbReference type="Proteomes" id="UP001233836"/>
    </source>
</evidence>
<organism evidence="1 2">
    <name type="scientific">Paenibacillus tundrae</name>
    <dbReference type="NCBI Taxonomy" id="528187"/>
    <lineage>
        <taxon>Bacteria</taxon>
        <taxon>Bacillati</taxon>
        <taxon>Bacillota</taxon>
        <taxon>Bacilli</taxon>
        <taxon>Bacillales</taxon>
        <taxon>Paenibacillaceae</taxon>
        <taxon>Paenibacillus</taxon>
    </lineage>
</organism>
<keyword evidence="2" id="KW-1185">Reference proteome</keyword>
<proteinExistence type="predicted"/>